<evidence type="ECO:0000313" key="2">
    <source>
        <dbReference type="EMBL" id="QEG33473.1"/>
    </source>
</evidence>
<dbReference type="KEGG" id="bgok:Pr1d_07370"/>
<name>A0A5B9QGT2_9BACT</name>
<proteinExistence type="predicted"/>
<dbReference type="RefSeq" id="WP_148072236.1">
    <property type="nucleotide sequence ID" value="NZ_CP042913.1"/>
</dbReference>
<accession>A0A5B9QGT2</accession>
<dbReference type="Proteomes" id="UP000323917">
    <property type="component" value="Chromosome"/>
</dbReference>
<keyword evidence="1" id="KW-0472">Membrane</keyword>
<feature type="transmembrane region" description="Helical" evidence="1">
    <location>
        <begin position="12"/>
        <end position="40"/>
    </location>
</feature>
<reference evidence="2 3" key="1">
    <citation type="submission" date="2019-08" db="EMBL/GenBank/DDBJ databases">
        <title>Deep-cultivation of Planctomycetes and their phenomic and genomic characterization uncovers novel biology.</title>
        <authorList>
            <person name="Wiegand S."/>
            <person name="Jogler M."/>
            <person name="Boedeker C."/>
            <person name="Pinto D."/>
            <person name="Vollmers J."/>
            <person name="Rivas-Marin E."/>
            <person name="Kohn T."/>
            <person name="Peeters S.H."/>
            <person name="Heuer A."/>
            <person name="Rast P."/>
            <person name="Oberbeckmann S."/>
            <person name="Bunk B."/>
            <person name="Jeske O."/>
            <person name="Meyerdierks A."/>
            <person name="Storesund J.E."/>
            <person name="Kallscheuer N."/>
            <person name="Luecker S."/>
            <person name="Lage O.M."/>
            <person name="Pohl T."/>
            <person name="Merkel B.J."/>
            <person name="Hornburger P."/>
            <person name="Mueller R.-W."/>
            <person name="Bruemmer F."/>
            <person name="Labrenz M."/>
            <person name="Spormann A.M."/>
            <person name="Op den Camp H."/>
            <person name="Overmann J."/>
            <person name="Amann R."/>
            <person name="Jetten M.S.M."/>
            <person name="Mascher T."/>
            <person name="Medema M.H."/>
            <person name="Devos D.P."/>
            <person name="Kaster A.-K."/>
            <person name="Ovreas L."/>
            <person name="Rohde M."/>
            <person name="Galperin M.Y."/>
            <person name="Jogler C."/>
        </authorList>
    </citation>
    <scope>NUCLEOTIDE SEQUENCE [LARGE SCALE GENOMIC DNA]</scope>
    <source>
        <strain evidence="2 3">Pr1d</strain>
    </source>
</reference>
<dbReference type="OrthoDB" id="292813at2"/>
<dbReference type="EMBL" id="CP042913">
    <property type="protein sequence ID" value="QEG33473.1"/>
    <property type="molecule type" value="Genomic_DNA"/>
</dbReference>
<keyword evidence="1" id="KW-0812">Transmembrane</keyword>
<gene>
    <name evidence="2" type="ORF">Pr1d_07370</name>
</gene>
<keyword evidence="2" id="KW-0449">Lipoprotein</keyword>
<protein>
    <submittedName>
        <fullName evidence="2">Putative lipoprotein</fullName>
    </submittedName>
</protein>
<evidence type="ECO:0000313" key="3">
    <source>
        <dbReference type="Proteomes" id="UP000323917"/>
    </source>
</evidence>
<dbReference type="NCBIfam" id="TIGR04393">
    <property type="entry name" value="rpt_T5SS_PEPC"/>
    <property type="match status" value="16"/>
</dbReference>
<dbReference type="InterPro" id="IPR030895">
    <property type="entry name" value="T5SS_PEPC_rpt"/>
</dbReference>
<evidence type="ECO:0000256" key="1">
    <source>
        <dbReference type="SAM" id="Phobius"/>
    </source>
</evidence>
<sequence>MQHSGSIQTRPVSVLLWSCLPGATIITQLFTLLICAAVFLGSPSSQAVEWDNITGTPDPWFDDAGNWLGAVAPAATDTAHFDQAATYEVWWNANTAASTPAIKVLDIDQGHITFLQNDSANPSTQYELTINGLGSYSDFSVSGVGTTLTAAGLHLHSIGGAQILGGATLTLDGSHAAGSLLTIDGLGFDVEGTLNVQSGAIINNASIGYIGHYGSNGVATVTGAGSQWNNAIYLAIGQGGASSLLVEDGGLVSSGQGFLGLLNGTGMTTVTGTASQWNVTSTLSVGFDGEGMLNILAGGVVSNEEGRIGDSPTSTGLSTVNGLGSQWNNSGDLTVGKSGNGTLTVEAAGIVSNQFGYIGRNAGSTGLATVTGIGSQWNSSQDLYVGESGGGTLNILAGGVVSNVEGSIGRVSNSTGVATVNGSGSQWNHSGDLSVGYNGDGTLNVEDAGIVSNQFGYIGRGASSTGMVTVTGAGSQWTNGRALFVGESGNGTLNVLSGGMVVNNDVRIGNLANSIGTVTVSGAGSLWDNNGEKFSVGEAGQGTLNIEDGAIVNSNRAYIGSLANSTGAVSVSGSGSRWNMTGSVLSVGYHGTGTLSVEAGGVVSAWDSYVGQEAGSVGAATVSGPFSRWNNTRNLTVGGQGDGMLDITDGGVATGNFGEIGKSGGSTGIVTVSGAGSQYSMFYYTYVGLSGNGTLNILDGGEVTSGNRVSVGSTNVGVVNVDGAGSKLNTSDLFLGTSGTGEMHIANGGVVTSGTSLIGRNGSSTGIATVTGNGSQWNIPSVGELHIGLEGNGTVNIENGGYVRSWLGRIASGFGSKGVVTVTGTGSQWNNPSELYIAEEGQGSLNIENGGVVNGGNTYIGEKGASNGYLTVDGSGSRLDGIRDLYVGAGDGFGTLNVRNGGVATRSDVYVGEDSLASGWVNVTGTGSRLDMKYFVLGEQGTGFLNVEDGGVVNVTGLGKSFIGYFETGVATITGSGSQWNSSQNLTVGGRETSEGQSGTLNILDNGLVTVGGTTRIWSAGTVNLDGGRFEFGQTSLAEYASINAVSGSLAGSVIHTDYSDVSTLSLFQSSNLDITDVSLANSGVLYGDGTLIVGLVNSAGGEVETIAGERMRFTGSNNSNAGQVTLLGGQVHFTSDFTNDAGGLVVGNGSLRADGGTTNDGTMAFSGTANVLGDVTNNAGGVISSSGGTTTFFDDVVNNGTIRTNANSFTVYFGSYSGNGDGGLGTVIMEGDLKPGNSPGLMAFGGDLVFSDAADLEIEIGGLSPGTDFDQLLVSGDADLGGALDVSLINGFALSPGLSFEIVNVDGTLSGMFAGLSQGAFVGNYGSTNLFIDYTAGDGNDVALISALEGDFDFDGDVDGRDFLMWQRGGSPSPLSASDLVAWRANYGDSGLLAAGLSAVPEPSGIVLALICLVLTTRRGYC</sequence>
<keyword evidence="1" id="KW-1133">Transmembrane helix</keyword>
<keyword evidence="3" id="KW-1185">Reference proteome</keyword>
<organism evidence="2 3">
    <name type="scientific">Bythopirellula goksoeyrii</name>
    <dbReference type="NCBI Taxonomy" id="1400387"/>
    <lineage>
        <taxon>Bacteria</taxon>
        <taxon>Pseudomonadati</taxon>
        <taxon>Planctomycetota</taxon>
        <taxon>Planctomycetia</taxon>
        <taxon>Pirellulales</taxon>
        <taxon>Lacipirellulaceae</taxon>
        <taxon>Bythopirellula</taxon>
    </lineage>
</organism>